<evidence type="ECO:0000256" key="2">
    <source>
        <dbReference type="ARBA" id="ARBA00023315"/>
    </source>
</evidence>
<name>A0A8K0S7K2_9HYPO</name>
<dbReference type="OrthoDB" id="630895at2759"/>
<evidence type="ECO:0000313" key="6">
    <source>
        <dbReference type="Proteomes" id="UP000813427"/>
    </source>
</evidence>
<dbReference type="InterPro" id="IPR016181">
    <property type="entry name" value="Acyl_CoA_acyltransferase"/>
</dbReference>
<dbReference type="GO" id="GO:0016747">
    <property type="term" value="F:acyltransferase activity, transferring groups other than amino-acyl groups"/>
    <property type="evidence" value="ECO:0007669"/>
    <property type="project" value="InterPro"/>
</dbReference>
<organism evidence="5 6">
    <name type="scientific">Fusarium tricinctum</name>
    <dbReference type="NCBI Taxonomy" id="61284"/>
    <lineage>
        <taxon>Eukaryota</taxon>
        <taxon>Fungi</taxon>
        <taxon>Dikarya</taxon>
        <taxon>Ascomycota</taxon>
        <taxon>Pezizomycotina</taxon>
        <taxon>Sordariomycetes</taxon>
        <taxon>Hypocreomycetidae</taxon>
        <taxon>Hypocreales</taxon>
        <taxon>Nectriaceae</taxon>
        <taxon>Fusarium</taxon>
        <taxon>Fusarium tricinctum species complex</taxon>
    </lineage>
</organism>
<comment type="similarity">
    <text evidence="3">Belongs to the acetyltransferase family. RimJ subfamily.</text>
</comment>
<evidence type="ECO:0000256" key="1">
    <source>
        <dbReference type="ARBA" id="ARBA00022679"/>
    </source>
</evidence>
<evidence type="ECO:0000313" key="5">
    <source>
        <dbReference type="EMBL" id="KAH7256798.1"/>
    </source>
</evidence>
<dbReference type="PANTHER" id="PTHR43792">
    <property type="entry name" value="GNAT FAMILY, PUTATIVE (AFU_ORTHOLOGUE AFUA_3G00765)-RELATED-RELATED"/>
    <property type="match status" value="1"/>
</dbReference>
<dbReference type="PROSITE" id="PS51186">
    <property type="entry name" value="GNAT"/>
    <property type="match status" value="1"/>
</dbReference>
<keyword evidence="6" id="KW-1185">Reference proteome</keyword>
<comment type="caution">
    <text evidence="5">The sequence shown here is derived from an EMBL/GenBank/DDBJ whole genome shotgun (WGS) entry which is preliminary data.</text>
</comment>
<proteinExistence type="inferred from homology"/>
<dbReference type="AlphaFoldDB" id="A0A8K0S7K2"/>
<keyword evidence="1" id="KW-0808">Transferase</keyword>
<dbReference type="EMBL" id="JAGPXF010000002">
    <property type="protein sequence ID" value="KAH7256798.1"/>
    <property type="molecule type" value="Genomic_DNA"/>
</dbReference>
<dbReference type="Pfam" id="PF13302">
    <property type="entry name" value="Acetyltransf_3"/>
    <property type="match status" value="1"/>
</dbReference>
<gene>
    <name evidence="5" type="ORF">BKA59DRAFT_450870</name>
</gene>
<dbReference type="InterPro" id="IPR000182">
    <property type="entry name" value="GNAT_dom"/>
</dbReference>
<dbReference type="InterPro" id="IPR051531">
    <property type="entry name" value="N-acetyltransferase"/>
</dbReference>
<feature type="domain" description="N-acetyltransferase" evidence="4">
    <location>
        <begin position="112"/>
        <end position="216"/>
    </location>
</feature>
<dbReference type="Proteomes" id="UP000813427">
    <property type="component" value="Unassembled WGS sequence"/>
</dbReference>
<evidence type="ECO:0000256" key="3">
    <source>
        <dbReference type="ARBA" id="ARBA00038502"/>
    </source>
</evidence>
<accession>A0A8K0S7K2</accession>
<keyword evidence="2" id="KW-0012">Acyltransferase</keyword>
<evidence type="ECO:0000259" key="4">
    <source>
        <dbReference type="PROSITE" id="PS51186"/>
    </source>
</evidence>
<reference evidence="5" key="1">
    <citation type="journal article" date="2021" name="Nat. Commun.">
        <title>Genetic determinants of endophytism in the Arabidopsis root mycobiome.</title>
        <authorList>
            <person name="Mesny F."/>
            <person name="Miyauchi S."/>
            <person name="Thiergart T."/>
            <person name="Pickel B."/>
            <person name="Atanasova L."/>
            <person name="Karlsson M."/>
            <person name="Huettel B."/>
            <person name="Barry K.W."/>
            <person name="Haridas S."/>
            <person name="Chen C."/>
            <person name="Bauer D."/>
            <person name="Andreopoulos W."/>
            <person name="Pangilinan J."/>
            <person name="LaButti K."/>
            <person name="Riley R."/>
            <person name="Lipzen A."/>
            <person name="Clum A."/>
            <person name="Drula E."/>
            <person name="Henrissat B."/>
            <person name="Kohler A."/>
            <person name="Grigoriev I.V."/>
            <person name="Martin F.M."/>
            <person name="Hacquard S."/>
        </authorList>
    </citation>
    <scope>NUCLEOTIDE SEQUENCE</scope>
    <source>
        <strain evidence="5">MPI-SDFR-AT-0068</strain>
    </source>
</reference>
<dbReference type="SUPFAM" id="SSF55729">
    <property type="entry name" value="Acyl-CoA N-acyltransferases (Nat)"/>
    <property type="match status" value="1"/>
</dbReference>
<sequence length="218" mass="24519">MPKFILTSTFTMAQPIMLSSPSPPSEEQGTILVETERLIIRRYLVSDAAALSQAANNKNIAVNMRNTFPSPYKLSDAENFLTNIACKPEGTSYPYHNGIFLKPNTPENPLPEPVFVGSVGVVPRNDIYFRVWEMGYWLAEEAWGKGYATEAFGAFVRWCFQTWPNLNRIEASAMEHNTGSQNVLSKCGFVREGKRRGSVFKNGKLIDEIQFGLLRDDL</sequence>
<dbReference type="Gene3D" id="3.40.630.30">
    <property type="match status" value="1"/>
</dbReference>
<protein>
    <submittedName>
        <fullName evidence="5">Acyl-CoA N-acyltransferase</fullName>
    </submittedName>
</protein>
<dbReference type="PANTHER" id="PTHR43792:SF8">
    <property type="entry name" value="[RIBOSOMAL PROTEIN US5]-ALANINE N-ACETYLTRANSFERASE"/>
    <property type="match status" value="1"/>
</dbReference>